<accession>A0ABU7A260</accession>
<evidence type="ECO:0000313" key="1">
    <source>
        <dbReference type="EMBL" id="MED6231899.1"/>
    </source>
</evidence>
<name>A0ABU7A260_9TELE</name>
<proteinExistence type="predicted"/>
<keyword evidence="2" id="KW-1185">Reference proteome</keyword>
<protein>
    <submittedName>
        <fullName evidence="1">Uncharacterized protein</fullName>
    </submittedName>
</protein>
<organism evidence="1 2">
    <name type="scientific">Ataeniobius toweri</name>
    <dbReference type="NCBI Taxonomy" id="208326"/>
    <lineage>
        <taxon>Eukaryota</taxon>
        <taxon>Metazoa</taxon>
        <taxon>Chordata</taxon>
        <taxon>Craniata</taxon>
        <taxon>Vertebrata</taxon>
        <taxon>Euteleostomi</taxon>
        <taxon>Actinopterygii</taxon>
        <taxon>Neopterygii</taxon>
        <taxon>Teleostei</taxon>
        <taxon>Neoteleostei</taxon>
        <taxon>Acanthomorphata</taxon>
        <taxon>Ovalentaria</taxon>
        <taxon>Atherinomorphae</taxon>
        <taxon>Cyprinodontiformes</taxon>
        <taxon>Goodeidae</taxon>
        <taxon>Ataeniobius</taxon>
    </lineage>
</organism>
<gene>
    <name evidence="1" type="ORF">ATANTOWER_013089</name>
</gene>
<dbReference type="Proteomes" id="UP001345963">
    <property type="component" value="Unassembled WGS sequence"/>
</dbReference>
<evidence type="ECO:0000313" key="2">
    <source>
        <dbReference type="Proteomes" id="UP001345963"/>
    </source>
</evidence>
<dbReference type="EMBL" id="JAHUTI010000277">
    <property type="protein sequence ID" value="MED6231899.1"/>
    <property type="molecule type" value="Genomic_DNA"/>
</dbReference>
<comment type="caution">
    <text evidence="1">The sequence shown here is derived from an EMBL/GenBank/DDBJ whole genome shotgun (WGS) entry which is preliminary data.</text>
</comment>
<sequence length="71" mass="7983">MRDGSKLTHTNTHIYLAHTGHWPHCSRADKRDDIAGCTTCSVGEPKAACWLWLKQPTERGMDLEVHVSTSH</sequence>
<reference evidence="1 2" key="1">
    <citation type="submission" date="2021-07" db="EMBL/GenBank/DDBJ databases">
        <authorList>
            <person name="Palmer J.M."/>
        </authorList>
    </citation>
    <scope>NUCLEOTIDE SEQUENCE [LARGE SCALE GENOMIC DNA]</scope>
    <source>
        <strain evidence="1 2">AT_MEX2019</strain>
        <tissue evidence="1">Muscle</tissue>
    </source>
</reference>